<dbReference type="PANTHER" id="PTHR47506:SF3">
    <property type="entry name" value="HTH-TYPE TRANSCRIPTIONAL REGULATOR LMRA"/>
    <property type="match status" value="1"/>
</dbReference>
<comment type="caution">
    <text evidence="6">The sequence shown here is derived from an EMBL/GenBank/DDBJ whole genome shotgun (WGS) entry which is preliminary data.</text>
</comment>
<dbReference type="Gene3D" id="1.10.357.10">
    <property type="entry name" value="Tetracycline Repressor, domain 2"/>
    <property type="match status" value="1"/>
</dbReference>
<dbReference type="InterPro" id="IPR001647">
    <property type="entry name" value="HTH_TetR"/>
</dbReference>
<keyword evidence="2 4" id="KW-0238">DNA-binding</keyword>
<evidence type="ECO:0000313" key="6">
    <source>
        <dbReference type="EMBL" id="GGC93669.1"/>
    </source>
</evidence>
<keyword evidence="3" id="KW-0804">Transcription</keyword>
<feature type="DNA-binding region" description="H-T-H motif" evidence="4">
    <location>
        <begin position="26"/>
        <end position="45"/>
    </location>
</feature>
<proteinExistence type="predicted"/>
<dbReference type="InterPro" id="IPR054156">
    <property type="entry name" value="YxaF_TetR_C"/>
</dbReference>
<protein>
    <submittedName>
        <fullName evidence="6">TetR family transcriptional regulator</fullName>
    </submittedName>
</protein>
<dbReference type="SUPFAM" id="SSF46689">
    <property type="entry name" value="Homeodomain-like"/>
    <property type="match status" value="1"/>
</dbReference>
<gene>
    <name evidence="6" type="ORF">GCM10011396_46220</name>
</gene>
<dbReference type="Proteomes" id="UP000637423">
    <property type="component" value="Unassembled WGS sequence"/>
</dbReference>
<dbReference type="Pfam" id="PF21993">
    <property type="entry name" value="TetR_C_13_2"/>
    <property type="match status" value="1"/>
</dbReference>
<evidence type="ECO:0000256" key="4">
    <source>
        <dbReference type="PROSITE-ProRule" id="PRU00335"/>
    </source>
</evidence>
<organism evidence="6 7">
    <name type="scientific">Undibacterium terreum</name>
    <dbReference type="NCBI Taxonomy" id="1224302"/>
    <lineage>
        <taxon>Bacteria</taxon>
        <taxon>Pseudomonadati</taxon>
        <taxon>Pseudomonadota</taxon>
        <taxon>Betaproteobacteria</taxon>
        <taxon>Burkholderiales</taxon>
        <taxon>Oxalobacteraceae</taxon>
        <taxon>Undibacterium</taxon>
    </lineage>
</organism>
<dbReference type="PROSITE" id="PS50977">
    <property type="entry name" value="HTH_TETR_2"/>
    <property type="match status" value="1"/>
</dbReference>
<reference evidence="6" key="2">
    <citation type="submission" date="2020-09" db="EMBL/GenBank/DDBJ databases">
        <authorList>
            <person name="Sun Q."/>
            <person name="Zhou Y."/>
        </authorList>
    </citation>
    <scope>NUCLEOTIDE SEQUENCE</scope>
    <source>
        <strain evidence="6">CGMCC 1.10998</strain>
    </source>
</reference>
<evidence type="ECO:0000313" key="7">
    <source>
        <dbReference type="Proteomes" id="UP000637423"/>
    </source>
</evidence>
<sequence length="184" mass="19675">MKTPPRDRLTQTTALLLQTQGYNNTGLNQILQESGVPKGSLYHYFPGGKEDLAIAALEQSAVAVQSALQAVAGAHASLPACVAAAIDYFIDQLETSQFTKGCPVATIALEQAGINPRIQAACEQAYAAWHAALAGLFLAHGKAEAPRLADRLLMALEGGLVLSRARHDCRALQQIKSDLHRYLD</sequence>
<dbReference type="InterPro" id="IPR009057">
    <property type="entry name" value="Homeodomain-like_sf"/>
</dbReference>
<feature type="domain" description="HTH tetR-type" evidence="5">
    <location>
        <begin position="3"/>
        <end position="63"/>
    </location>
</feature>
<evidence type="ECO:0000256" key="2">
    <source>
        <dbReference type="ARBA" id="ARBA00023125"/>
    </source>
</evidence>
<dbReference type="RefSeq" id="WP_188568515.1">
    <property type="nucleotide sequence ID" value="NZ_BMED01000006.1"/>
</dbReference>
<dbReference type="InterPro" id="IPR036271">
    <property type="entry name" value="Tet_transcr_reg_TetR-rel_C_sf"/>
</dbReference>
<dbReference type="SUPFAM" id="SSF48498">
    <property type="entry name" value="Tetracyclin repressor-like, C-terminal domain"/>
    <property type="match status" value="1"/>
</dbReference>
<dbReference type="EMBL" id="BMED01000006">
    <property type="protein sequence ID" value="GGC93669.1"/>
    <property type="molecule type" value="Genomic_DNA"/>
</dbReference>
<dbReference type="GO" id="GO:0003677">
    <property type="term" value="F:DNA binding"/>
    <property type="evidence" value="ECO:0007669"/>
    <property type="project" value="UniProtKB-UniRule"/>
</dbReference>
<accession>A0A916XPQ2</accession>
<dbReference type="PANTHER" id="PTHR47506">
    <property type="entry name" value="TRANSCRIPTIONAL REGULATORY PROTEIN"/>
    <property type="match status" value="1"/>
</dbReference>
<name>A0A916XPQ2_9BURK</name>
<dbReference type="AlphaFoldDB" id="A0A916XPQ2"/>
<keyword evidence="1" id="KW-0805">Transcription regulation</keyword>
<evidence type="ECO:0000256" key="1">
    <source>
        <dbReference type="ARBA" id="ARBA00023015"/>
    </source>
</evidence>
<evidence type="ECO:0000256" key="3">
    <source>
        <dbReference type="ARBA" id="ARBA00023163"/>
    </source>
</evidence>
<evidence type="ECO:0000259" key="5">
    <source>
        <dbReference type="PROSITE" id="PS50977"/>
    </source>
</evidence>
<dbReference type="Pfam" id="PF00440">
    <property type="entry name" value="TetR_N"/>
    <property type="match status" value="1"/>
</dbReference>
<reference evidence="6" key="1">
    <citation type="journal article" date="2014" name="Int. J. Syst. Evol. Microbiol.">
        <title>Complete genome sequence of Corynebacterium casei LMG S-19264T (=DSM 44701T), isolated from a smear-ripened cheese.</title>
        <authorList>
            <consortium name="US DOE Joint Genome Institute (JGI-PGF)"/>
            <person name="Walter F."/>
            <person name="Albersmeier A."/>
            <person name="Kalinowski J."/>
            <person name="Ruckert C."/>
        </authorList>
    </citation>
    <scope>NUCLEOTIDE SEQUENCE</scope>
    <source>
        <strain evidence="6">CGMCC 1.10998</strain>
    </source>
</reference>
<keyword evidence="7" id="KW-1185">Reference proteome</keyword>